<evidence type="ECO:0000256" key="1">
    <source>
        <dbReference type="SAM" id="MobiDB-lite"/>
    </source>
</evidence>
<dbReference type="EMBL" id="JADYXP020000006">
    <property type="protein sequence ID" value="KAL0121658.1"/>
    <property type="molecule type" value="Genomic_DNA"/>
</dbReference>
<proteinExistence type="predicted"/>
<feature type="region of interest" description="Disordered" evidence="1">
    <location>
        <begin position="27"/>
        <end position="78"/>
    </location>
</feature>
<keyword evidence="3" id="KW-1185">Reference proteome</keyword>
<gene>
    <name evidence="2" type="ORF">PUN28_006869</name>
</gene>
<organism evidence="2 3">
    <name type="scientific">Cardiocondyla obscurior</name>
    <dbReference type="NCBI Taxonomy" id="286306"/>
    <lineage>
        <taxon>Eukaryota</taxon>
        <taxon>Metazoa</taxon>
        <taxon>Ecdysozoa</taxon>
        <taxon>Arthropoda</taxon>
        <taxon>Hexapoda</taxon>
        <taxon>Insecta</taxon>
        <taxon>Pterygota</taxon>
        <taxon>Neoptera</taxon>
        <taxon>Endopterygota</taxon>
        <taxon>Hymenoptera</taxon>
        <taxon>Apocrita</taxon>
        <taxon>Aculeata</taxon>
        <taxon>Formicoidea</taxon>
        <taxon>Formicidae</taxon>
        <taxon>Myrmicinae</taxon>
        <taxon>Cardiocondyla</taxon>
    </lineage>
</organism>
<reference evidence="2 3" key="1">
    <citation type="submission" date="2023-03" db="EMBL/GenBank/DDBJ databases">
        <title>High recombination rates correlate with genetic variation in Cardiocondyla obscurior ants.</title>
        <authorList>
            <person name="Errbii M."/>
        </authorList>
    </citation>
    <scope>NUCLEOTIDE SEQUENCE [LARGE SCALE GENOMIC DNA]</scope>
    <source>
        <strain evidence="2">Alpha-2009</strain>
        <tissue evidence="2">Whole body</tissue>
    </source>
</reference>
<evidence type="ECO:0000313" key="3">
    <source>
        <dbReference type="Proteomes" id="UP001430953"/>
    </source>
</evidence>
<name>A0AAW2G1V0_9HYME</name>
<feature type="compositionally biased region" description="Acidic residues" evidence="1">
    <location>
        <begin position="32"/>
        <end position="43"/>
    </location>
</feature>
<sequence length="232" mass="25756">MSYYIQVLMKLNDMICNYSLIVDDNDGGDHDDNGDDSESDGGDVSDGSNVDDFYDANDDDDDDNGGDDDDGNGNNNDSDSGINIISIIAAASTSGMLTKIMTINDVDYDDDDDDVLTPAQITTFFHSALRSTPCALIDSMLWHNLHASGLRIRGRTPSLLPRAFLLSKPTPVSTRDTRRLTRRAKSYEKRTASNQPLNSCQKQEPRCRYTKCHMMTRPSSDRENRKGMIVQP</sequence>
<feature type="compositionally biased region" description="Acidic residues" evidence="1">
    <location>
        <begin position="52"/>
        <end position="71"/>
    </location>
</feature>
<dbReference type="AlphaFoldDB" id="A0AAW2G1V0"/>
<dbReference type="Proteomes" id="UP001430953">
    <property type="component" value="Unassembled WGS sequence"/>
</dbReference>
<protein>
    <submittedName>
        <fullName evidence="2">Uncharacterized protein</fullName>
    </submittedName>
</protein>
<accession>A0AAW2G1V0</accession>
<evidence type="ECO:0000313" key="2">
    <source>
        <dbReference type="EMBL" id="KAL0121658.1"/>
    </source>
</evidence>
<comment type="caution">
    <text evidence="2">The sequence shown here is derived from an EMBL/GenBank/DDBJ whole genome shotgun (WGS) entry which is preliminary data.</text>
</comment>